<accession>Q2T234</accession>
<organism evidence="3 4">
    <name type="scientific">Burkholderia thailandensis (strain ATCC 700388 / DSM 13276 / CCUG 48851 / CIP 106301 / E264)</name>
    <dbReference type="NCBI Taxonomy" id="271848"/>
    <lineage>
        <taxon>Bacteria</taxon>
        <taxon>Pseudomonadati</taxon>
        <taxon>Pseudomonadota</taxon>
        <taxon>Betaproteobacteria</taxon>
        <taxon>Burkholderiales</taxon>
        <taxon>Burkholderiaceae</taxon>
        <taxon>Burkholderia</taxon>
        <taxon>pseudomallei group</taxon>
    </lineage>
</organism>
<dbReference type="Pfam" id="PF02625">
    <property type="entry name" value="XdhC_CoxI"/>
    <property type="match status" value="1"/>
</dbReference>
<reference evidence="3 4" key="1">
    <citation type="journal article" date="2005" name="BMC Genomics">
        <title>Bacterial genome adaptation to niches: divergence of the potential virulence genes in three Burkholderia species of different survival strategies.</title>
        <authorList>
            <person name="Kim H.S."/>
            <person name="Schell M.A."/>
            <person name="Yu Y."/>
            <person name="Ulrich R.L."/>
            <person name="Sarria S.H."/>
            <person name="Nierman W.C."/>
            <person name="DeShazer D."/>
        </authorList>
    </citation>
    <scope>NUCLEOTIDE SEQUENCE [LARGE SCALE GENOMIC DNA]</scope>
    <source>
        <strain evidence="4">ATCC 700388 / DSM 13276 / CCUG 48851 / CIP 106301 / E264</strain>
    </source>
</reference>
<dbReference type="HOGENOM" id="CLU_041115_2_0_4"/>
<dbReference type="PANTHER" id="PTHR30388:SF4">
    <property type="entry name" value="MOLYBDENUM COFACTOR INSERTION CHAPERONE PAOD"/>
    <property type="match status" value="1"/>
</dbReference>
<keyword evidence="4" id="KW-1185">Reference proteome</keyword>
<evidence type="ECO:0000259" key="1">
    <source>
        <dbReference type="Pfam" id="PF02625"/>
    </source>
</evidence>
<dbReference type="InterPro" id="IPR027051">
    <property type="entry name" value="XdhC_Rossmann_dom"/>
</dbReference>
<dbReference type="Proteomes" id="UP000001930">
    <property type="component" value="Chromosome I"/>
</dbReference>
<proteinExistence type="predicted"/>
<dbReference type="InterPro" id="IPR052698">
    <property type="entry name" value="MoCofactor_Util/Proc"/>
</dbReference>
<dbReference type="AlphaFoldDB" id="Q2T234"/>
<dbReference type="SUPFAM" id="SSF51735">
    <property type="entry name" value="NAD(P)-binding Rossmann-fold domains"/>
    <property type="match status" value="1"/>
</dbReference>
<sequence length="453" mass="49069">MPVPDAEPAARHVDRVPDVARDRPLRVLRLLAQPLEACARRAAALTRRFTRCAPRAGRIARERAFRSRRNAPGFRERFFSRASAPARFHRTRHNRAIERPALPPAGKPQGRIMESVDLEVLRTSARWLDEGRRALLVTVVRTWGSSPRPEGAMLAVRDDGLVVGSVSGGCIEDDLIARVQASGVSSGTRPEAVKYGVTAEEAHRFGLPCGGTIELVLEPLAPASGIAALCEAVEHGRLVTRTLELATGEATLAPAIATDGLHFDGARLVTIHGPRYRMLVIGAGQLSRYLCQIAAGLDYQVTVCDPREEYTDAWDVPGTRVVRTMPDDTVLDMRLDRRSAVIALTHDPKLDDLALMEALKTPAFYVGALGSRRNSQARRERLREFDLSAAELARLHGPAGIYIGSRTPPEIAVSILAEVTAAKNGVSLPTILQVEGAKAAREIEANSGVACGI</sequence>
<evidence type="ECO:0000313" key="3">
    <source>
        <dbReference type="EMBL" id="ABC38055.1"/>
    </source>
</evidence>
<keyword evidence="3" id="KW-0449">Lipoprotein</keyword>
<dbReference type="EMBL" id="CP000086">
    <property type="protein sequence ID" value="ABC38055.1"/>
    <property type="molecule type" value="Genomic_DNA"/>
</dbReference>
<feature type="domain" description="XdhC- CoxI" evidence="1">
    <location>
        <begin position="127"/>
        <end position="195"/>
    </location>
</feature>
<dbReference type="PANTHER" id="PTHR30388">
    <property type="entry name" value="ALDEHYDE OXIDOREDUCTASE MOLYBDENUM COFACTOR ASSEMBLY PROTEIN"/>
    <property type="match status" value="1"/>
</dbReference>
<dbReference type="Pfam" id="PF13478">
    <property type="entry name" value="XdhC_C"/>
    <property type="match status" value="1"/>
</dbReference>
<name>Q2T234_BURTA</name>
<dbReference type="Gene3D" id="3.40.50.720">
    <property type="entry name" value="NAD(P)-binding Rossmann-like Domain"/>
    <property type="match status" value="1"/>
</dbReference>
<evidence type="ECO:0000259" key="2">
    <source>
        <dbReference type="Pfam" id="PF13478"/>
    </source>
</evidence>
<feature type="domain" description="XdhC Rossmann" evidence="2">
    <location>
        <begin position="278"/>
        <end position="419"/>
    </location>
</feature>
<dbReference type="InterPro" id="IPR036291">
    <property type="entry name" value="NAD(P)-bd_dom_sf"/>
</dbReference>
<protein>
    <submittedName>
        <fullName evidence="3">Lipoprotein, putative</fullName>
    </submittedName>
</protein>
<evidence type="ECO:0000313" key="4">
    <source>
        <dbReference type="Proteomes" id="UP000001930"/>
    </source>
</evidence>
<dbReference type="KEGG" id="bte:BTH_I0207"/>
<dbReference type="InterPro" id="IPR003777">
    <property type="entry name" value="XdhC_CoxI"/>
</dbReference>
<gene>
    <name evidence="3" type="ordered locus">BTH_I0207</name>
</gene>